<dbReference type="AlphaFoldDB" id="A0A1I5SH25"/>
<reference evidence="6 7" key="1">
    <citation type="submission" date="2016-10" db="EMBL/GenBank/DDBJ databases">
        <authorList>
            <person name="de Groot N.N."/>
        </authorList>
    </citation>
    <scope>NUCLEOTIDE SEQUENCE [LARGE SCALE GENOMIC DNA]</scope>
    <source>
        <strain evidence="6 7">DSM 19547</strain>
    </source>
</reference>
<dbReference type="RefSeq" id="WP_093422885.1">
    <property type="nucleotide sequence ID" value="NZ_FOXA01000011.1"/>
</dbReference>
<evidence type="ECO:0000256" key="1">
    <source>
        <dbReference type="ARBA" id="ARBA00022598"/>
    </source>
</evidence>
<evidence type="ECO:0000256" key="4">
    <source>
        <dbReference type="ARBA" id="ARBA00047846"/>
    </source>
</evidence>
<dbReference type="GO" id="GO:0004077">
    <property type="term" value="F:biotin--[biotin carboxyl-carrier protein] ligase activity"/>
    <property type="evidence" value="ECO:0007669"/>
    <property type="project" value="UniProtKB-EC"/>
</dbReference>
<evidence type="ECO:0000256" key="2">
    <source>
        <dbReference type="ARBA" id="ARBA00023267"/>
    </source>
</evidence>
<dbReference type="EMBL" id="FOXA01000011">
    <property type="protein sequence ID" value="SFP69999.1"/>
    <property type="molecule type" value="Genomic_DNA"/>
</dbReference>
<evidence type="ECO:0000259" key="5">
    <source>
        <dbReference type="PROSITE" id="PS51733"/>
    </source>
</evidence>
<evidence type="ECO:0000256" key="3">
    <source>
        <dbReference type="ARBA" id="ARBA00024227"/>
    </source>
</evidence>
<dbReference type="InterPro" id="IPR003142">
    <property type="entry name" value="BPL_C"/>
</dbReference>
<keyword evidence="1 6" id="KW-0436">Ligase</keyword>
<dbReference type="SUPFAM" id="SSF55681">
    <property type="entry name" value="Class II aaRS and biotin synthetases"/>
    <property type="match status" value="1"/>
</dbReference>
<dbReference type="Pfam" id="PF02237">
    <property type="entry name" value="BPL_C"/>
    <property type="match status" value="1"/>
</dbReference>
<dbReference type="InterPro" id="IPR045864">
    <property type="entry name" value="aa-tRNA-synth_II/BPL/LPL"/>
</dbReference>
<evidence type="ECO:0000313" key="7">
    <source>
        <dbReference type="Proteomes" id="UP000199356"/>
    </source>
</evidence>
<dbReference type="PROSITE" id="PS51733">
    <property type="entry name" value="BPL_LPL_CATALYTIC"/>
    <property type="match status" value="1"/>
</dbReference>
<dbReference type="PANTHER" id="PTHR12835">
    <property type="entry name" value="BIOTIN PROTEIN LIGASE"/>
    <property type="match status" value="1"/>
</dbReference>
<dbReference type="STRING" id="441119.SAMN04488047_11114"/>
<dbReference type="Pfam" id="PF03099">
    <property type="entry name" value="BPL_LplA_LipB"/>
    <property type="match status" value="1"/>
</dbReference>
<dbReference type="InterPro" id="IPR004408">
    <property type="entry name" value="Biotin_CoA_COase_ligase"/>
</dbReference>
<keyword evidence="2" id="KW-0092">Biotin</keyword>
<keyword evidence="7" id="KW-1185">Reference proteome</keyword>
<dbReference type="Gene3D" id="2.30.30.100">
    <property type="match status" value="1"/>
</dbReference>
<protein>
    <recommendedName>
        <fullName evidence="3">biotin--[biotin carboxyl-carrier protein] ligase</fullName>
        <ecNumber evidence="3">6.3.4.15</ecNumber>
    </recommendedName>
</protein>
<feature type="domain" description="BPL/LPL catalytic" evidence="5">
    <location>
        <begin position="10"/>
        <end position="187"/>
    </location>
</feature>
<dbReference type="NCBIfam" id="TIGR00121">
    <property type="entry name" value="birA_ligase"/>
    <property type="match status" value="1"/>
</dbReference>
<comment type="catalytic activity">
    <reaction evidence="4">
        <text>biotin + L-lysyl-[protein] + ATP = N(6)-biotinyl-L-lysyl-[protein] + AMP + diphosphate + H(+)</text>
        <dbReference type="Rhea" id="RHEA:11756"/>
        <dbReference type="Rhea" id="RHEA-COMP:9752"/>
        <dbReference type="Rhea" id="RHEA-COMP:10505"/>
        <dbReference type="ChEBI" id="CHEBI:15378"/>
        <dbReference type="ChEBI" id="CHEBI:29969"/>
        <dbReference type="ChEBI" id="CHEBI:30616"/>
        <dbReference type="ChEBI" id="CHEBI:33019"/>
        <dbReference type="ChEBI" id="CHEBI:57586"/>
        <dbReference type="ChEBI" id="CHEBI:83144"/>
        <dbReference type="ChEBI" id="CHEBI:456215"/>
        <dbReference type="EC" id="6.3.4.15"/>
    </reaction>
</comment>
<name>A0A1I5SH25_9RHOB</name>
<proteinExistence type="predicted"/>
<dbReference type="PANTHER" id="PTHR12835:SF5">
    <property type="entry name" value="BIOTIN--PROTEIN LIGASE"/>
    <property type="match status" value="1"/>
</dbReference>
<dbReference type="InterPro" id="IPR004143">
    <property type="entry name" value="BPL_LPL_catalytic"/>
</dbReference>
<organism evidence="6 7">
    <name type="scientific">Tranquillimonas alkanivorans</name>
    <dbReference type="NCBI Taxonomy" id="441119"/>
    <lineage>
        <taxon>Bacteria</taxon>
        <taxon>Pseudomonadati</taxon>
        <taxon>Pseudomonadota</taxon>
        <taxon>Alphaproteobacteria</taxon>
        <taxon>Rhodobacterales</taxon>
        <taxon>Roseobacteraceae</taxon>
        <taxon>Tranquillimonas</taxon>
    </lineage>
</organism>
<sequence length="249" mass="27142">MSADDAPWPEGYRRIVLDTVDSTNAEAARLAPDLERPTWIMAKRQTAARGRRGRSWDTGEGNLAATLVMRPGGVAHWAALRTFLAANALFEALALYVDRTRLSVKWPNDVLLDNGKVAGILLESAGTAGQVDWLAIGFGVNLKSAPWNVRDAAFPPVALADLGPEVEPEAFLDRLADFYATEEGILERLGFEPIRESWLKRAARLGEVITARTGSGETVGRFETIDEHGQLILDTAEGRRAIAAADVFF</sequence>
<gene>
    <name evidence="6" type="ORF">SAMN04488047_11114</name>
</gene>
<evidence type="ECO:0000313" key="6">
    <source>
        <dbReference type="EMBL" id="SFP69999.1"/>
    </source>
</evidence>
<dbReference type="EC" id="6.3.4.15" evidence="3"/>
<accession>A0A1I5SH25</accession>
<dbReference type="Proteomes" id="UP000199356">
    <property type="component" value="Unassembled WGS sequence"/>
</dbReference>
<dbReference type="CDD" id="cd16442">
    <property type="entry name" value="BPL"/>
    <property type="match status" value="1"/>
</dbReference>
<dbReference type="GO" id="GO:0005737">
    <property type="term" value="C:cytoplasm"/>
    <property type="evidence" value="ECO:0007669"/>
    <property type="project" value="TreeGrafter"/>
</dbReference>
<dbReference type="Gene3D" id="3.30.930.10">
    <property type="entry name" value="Bira Bifunctional Protein, Domain 2"/>
    <property type="match status" value="1"/>
</dbReference>
<dbReference type="OrthoDB" id="9807064at2"/>